<dbReference type="Gene3D" id="1.25.40.20">
    <property type="entry name" value="Ankyrin repeat-containing domain"/>
    <property type="match status" value="3"/>
</dbReference>
<dbReference type="InterPro" id="IPR036770">
    <property type="entry name" value="Ankyrin_rpt-contain_sf"/>
</dbReference>
<evidence type="ECO:0000256" key="3">
    <source>
        <dbReference type="PROSITE-ProRule" id="PRU00023"/>
    </source>
</evidence>
<evidence type="ECO:0000256" key="1">
    <source>
        <dbReference type="ARBA" id="ARBA00022737"/>
    </source>
</evidence>
<keyword evidence="2 3" id="KW-0040">ANK repeat</keyword>
<organism evidence="4 5">
    <name type="scientific">Mytilus coruscus</name>
    <name type="common">Sea mussel</name>
    <dbReference type="NCBI Taxonomy" id="42192"/>
    <lineage>
        <taxon>Eukaryota</taxon>
        <taxon>Metazoa</taxon>
        <taxon>Spiralia</taxon>
        <taxon>Lophotrochozoa</taxon>
        <taxon>Mollusca</taxon>
        <taxon>Bivalvia</taxon>
        <taxon>Autobranchia</taxon>
        <taxon>Pteriomorphia</taxon>
        <taxon>Mytilida</taxon>
        <taxon>Mytiloidea</taxon>
        <taxon>Mytilidae</taxon>
        <taxon>Mytilinae</taxon>
        <taxon>Mytilus</taxon>
    </lineage>
</organism>
<dbReference type="PANTHER" id="PTHR24198:SF165">
    <property type="entry name" value="ANKYRIN REPEAT-CONTAINING PROTEIN-RELATED"/>
    <property type="match status" value="1"/>
</dbReference>
<dbReference type="Pfam" id="PF12796">
    <property type="entry name" value="Ank_2"/>
    <property type="match status" value="2"/>
</dbReference>
<dbReference type="Proteomes" id="UP000507470">
    <property type="component" value="Unassembled WGS sequence"/>
</dbReference>
<dbReference type="OrthoDB" id="5989012at2759"/>
<dbReference type="EMBL" id="CACVKT020003597">
    <property type="protein sequence ID" value="CAC5384594.1"/>
    <property type="molecule type" value="Genomic_DNA"/>
</dbReference>
<feature type="repeat" description="ANK" evidence="3">
    <location>
        <begin position="138"/>
        <end position="170"/>
    </location>
</feature>
<evidence type="ECO:0000313" key="4">
    <source>
        <dbReference type="EMBL" id="CAC5384594.1"/>
    </source>
</evidence>
<sequence>MNLTAFELAAENGHTETAAYLLLKNNSFANLLSLHHASDNGHSKIVKLLLQYGVKDTCLLCNGCIYWIPEAHGIMQQNFINIIVYTNLTKEERYSFYDDWYLITCDTALNAAVRNGHFKVVELLLNEKTNALKCTALDGKNPIMTAVQYNQTAIFRYLLNFQADVTAKCSDRLYINEPNMYLLGKSEQSRSSREACAVGMTINHLLVVHWIRDIFFLLDSNELVNLEDRDNDLSTPLHYAFYHNNYEFIEIAIDRYFQFEQFAEDKFQKAVSIIPEMYDLLAEFEGPNIAVIILGRENAIICNGKIMKDIMSYKGLGGNIEAVKFLIEKGMDVTVLSRKGDTLLYLAIVSTPVSEYGKLPLDYHKSTRIVLFQYTWKAEKVTQHVLVRKRKTAQLIFQKHQDTF</sequence>
<dbReference type="PANTHER" id="PTHR24198">
    <property type="entry name" value="ANKYRIN REPEAT AND PROTEIN KINASE DOMAIN-CONTAINING PROTEIN"/>
    <property type="match status" value="1"/>
</dbReference>
<gene>
    <name evidence="4" type="ORF">MCOR_20217</name>
</gene>
<dbReference type="InterPro" id="IPR002110">
    <property type="entry name" value="Ankyrin_rpt"/>
</dbReference>
<name>A0A6J8BP68_MYTCO</name>
<keyword evidence="1" id="KW-0677">Repeat</keyword>
<dbReference type="SMART" id="SM00248">
    <property type="entry name" value="ANK"/>
    <property type="match status" value="6"/>
</dbReference>
<proteinExistence type="predicted"/>
<accession>A0A6J8BP68</accession>
<protein>
    <submittedName>
        <fullName evidence="4">Uncharacterized protein</fullName>
    </submittedName>
</protein>
<dbReference type="PROSITE" id="PS50088">
    <property type="entry name" value="ANK_REPEAT"/>
    <property type="match status" value="1"/>
</dbReference>
<evidence type="ECO:0000313" key="5">
    <source>
        <dbReference type="Proteomes" id="UP000507470"/>
    </source>
</evidence>
<dbReference type="AlphaFoldDB" id="A0A6J8BP68"/>
<reference evidence="4 5" key="1">
    <citation type="submission" date="2020-06" db="EMBL/GenBank/DDBJ databases">
        <authorList>
            <person name="Li R."/>
            <person name="Bekaert M."/>
        </authorList>
    </citation>
    <scope>NUCLEOTIDE SEQUENCE [LARGE SCALE GENOMIC DNA]</scope>
    <source>
        <strain evidence="5">wild</strain>
    </source>
</reference>
<dbReference type="SUPFAM" id="SSF48403">
    <property type="entry name" value="Ankyrin repeat"/>
    <property type="match status" value="1"/>
</dbReference>
<evidence type="ECO:0000256" key="2">
    <source>
        <dbReference type="ARBA" id="ARBA00023043"/>
    </source>
</evidence>
<keyword evidence="5" id="KW-1185">Reference proteome</keyword>